<evidence type="ECO:0000313" key="1">
    <source>
        <dbReference type="EMBL" id="SOQ39755.1"/>
    </source>
</evidence>
<dbReference type="AlphaFoldDB" id="A0A2H1VG01"/>
<dbReference type="EMBL" id="ODYU01002359">
    <property type="protein sequence ID" value="SOQ39755.1"/>
    <property type="molecule type" value="Genomic_DNA"/>
</dbReference>
<reference evidence="1" key="1">
    <citation type="submission" date="2016-07" db="EMBL/GenBank/DDBJ databases">
        <authorList>
            <person name="Bretaudeau A."/>
        </authorList>
    </citation>
    <scope>NUCLEOTIDE SEQUENCE</scope>
    <source>
        <strain evidence="1">Rice</strain>
        <tissue evidence="1">Whole body</tissue>
    </source>
</reference>
<name>A0A2H1VG01_SPOFR</name>
<gene>
    <name evidence="1" type="ORF">SFRICE_004052</name>
</gene>
<proteinExistence type="predicted"/>
<sequence>MSHDSHYKTCIYYFILPNLINKMSVGQNWIQDLFDFSKKFSVVTRILELCSVYGNRLTPYYMGLITQMVKKLITNISDLFQKPPTKF</sequence>
<accession>A0A2H1VG01</accession>
<organism evidence="1">
    <name type="scientific">Spodoptera frugiperda</name>
    <name type="common">Fall armyworm</name>
    <dbReference type="NCBI Taxonomy" id="7108"/>
    <lineage>
        <taxon>Eukaryota</taxon>
        <taxon>Metazoa</taxon>
        <taxon>Ecdysozoa</taxon>
        <taxon>Arthropoda</taxon>
        <taxon>Hexapoda</taxon>
        <taxon>Insecta</taxon>
        <taxon>Pterygota</taxon>
        <taxon>Neoptera</taxon>
        <taxon>Endopterygota</taxon>
        <taxon>Lepidoptera</taxon>
        <taxon>Glossata</taxon>
        <taxon>Ditrysia</taxon>
        <taxon>Noctuoidea</taxon>
        <taxon>Noctuidae</taxon>
        <taxon>Amphipyrinae</taxon>
        <taxon>Spodoptera</taxon>
    </lineage>
</organism>
<protein>
    <submittedName>
        <fullName evidence="1">SFRICE_004052</fullName>
    </submittedName>
</protein>